<organism evidence="2">
    <name type="scientific">Cyprideis torosa</name>
    <dbReference type="NCBI Taxonomy" id="163714"/>
    <lineage>
        <taxon>Eukaryota</taxon>
        <taxon>Metazoa</taxon>
        <taxon>Ecdysozoa</taxon>
        <taxon>Arthropoda</taxon>
        <taxon>Crustacea</taxon>
        <taxon>Oligostraca</taxon>
        <taxon>Ostracoda</taxon>
        <taxon>Podocopa</taxon>
        <taxon>Podocopida</taxon>
        <taxon>Cytherocopina</taxon>
        <taxon>Cytheroidea</taxon>
        <taxon>Cytherideidae</taxon>
        <taxon>Cyprideis</taxon>
    </lineage>
</organism>
<feature type="compositionally biased region" description="Low complexity" evidence="1">
    <location>
        <begin position="35"/>
        <end position="44"/>
    </location>
</feature>
<dbReference type="GO" id="GO:0021675">
    <property type="term" value="P:nerve development"/>
    <property type="evidence" value="ECO:0007669"/>
    <property type="project" value="TreeGrafter"/>
</dbReference>
<dbReference type="GO" id="GO:0007411">
    <property type="term" value="P:axon guidance"/>
    <property type="evidence" value="ECO:0007669"/>
    <property type="project" value="TreeGrafter"/>
</dbReference>
<dbReference type="PANTHER" id="PTHR21559">
    <property type="entry name" value="DYSTROGLYCAN-RELATED"/>
    <property type="match status" value="1"/>
</dbReference>
<dbReference type="Pfam" id="PF05345">
    <property type="entry name" value="He_PIG"/>
    <property type="match status" value="1"/>
</dbReference>
<accession>A0A7R8ZHY2</accession>
<gene>
    <name evidence="2" type="ORF">CTOB1V02_LOCUS2993</name>
</gene>
<reference evidence="2" key="1">
    <citation type="submission" date="2020-11" db="EMBL/GenBank/DDBJ databases">
        <authorList>
            <person name="Tran Van P."/>
        </authorList>
    </citation>
    <scope>NUCLEOTIDE SEQUENCE</scope>
</reference>
<dbReference type="InterPro" id="IPR013783">
    <property type="entry name" value="Ig-like_fold"/>
</dbReference>
<evidence type="ECO:0000256" key="1">
    <source>
        <dbReference type="SAM" id="MobiDB-lite"/>
    </source>
</evidence>
<dbReference type="PANTHER" id="PTHR21559:SF21">
    <property type="entry name" value="DYSTROGLYCAN 1"/>
    <property type="match status" value="1"/>
</dbReference>
<sequence>MEGESPPPAPAVCSGCLAPPPSSSSHLRWRRRTKSSPPSSSTPTLLSCPVFSVTSIACLVLCCVSLPQAASGVAVDFDNDLDRLMDLDYRSTPTKNQDYNGEGPVGLASRSGRVAEGERESGKRERAKAPPHPISDSPQCPLLLELAMTSPTRPILLEGRRQSHPQRDRVLAFPAAAPENDWMQAASGPGVRKFMGIIDSVALAGRLFTKRIPKDAFSGNVARLEMGMKDGYFLPNWLTFDPLTQVISGIPSSIDVGTFEFTVKAFASKNSRGESPPPAVENFMIEVLPRYLISDYMDRTLARPSLKCNSGEHLVLMSLVVDSNLLTMKAEDRVQLVKRIAGYFTLNTSHPGFPPPWLRDIPIRWDWSFGVGDPARPTTFRLEWGFPEQSPSASRLDRLHITTCRPHHPRLARLWPVVIVVFMAR</sequence>
<dbReference type="OrthoDB" id="5990676at2759"/>
<dbReference type="GO" id="GO:0042383">
    <property type="term" value="C:sarcolemma"/>
    <property type="evidence" value="ECO:0007669"/>
    <property type="project" value="TreeGrafter"/>
</dbReference>
<dbReference type="EMBL" id="OB660488">
    <property type="protein sequence ID" value="CAD7225045.1"/>
    <property type="molecule type" value="Genomic_DNA"/>
</dbReference>
<dbReference type="GO" id="GO:0043236">
    <property type="term" value="F:laminin binding"/>
    <property type="evidence" value="ECO:0007669"/>
    <property type="project" value="TreeGrafter"/>
</dbReference>
<name>A0A7R8ZHY2_9CRUS</name>
<protein>
    <submittedName>
        <fullName evidence="2">Uncharacterized protein</fullName>
    </submittedName>
</protein>
<feature type="compositionally biased region" description="Basic and acidic residues" evidence="1">
    <location>
        <begin position="113"/>
        <end position="128"/>
    </location>
</feature>
<feature type="region of interest" description="Disordered" evidence="1">
    <location>
        <begin position="1"/>
        <end position="44"/>
    </location>
</feature>
<feature type="region of interest" description="Disordered" evidence="1">
    <location>
        <begin position="90"/>
        <end position="135"/>
    </location>
</feature>
<proteinExistence type="predicted"/>
<dbReference type="InterPro" id="IPR015919">
    <property type="entry name" value="Cadherin-like_sf"/>
</dbReference>
<dbReference type="SUPFAM" id="SSF49313">
    <property type="entry name" value="Cadherin-like"/>
    <property type="match status" value="1"/>
</dbReference>
<dbReference type="AlphaFoldDB" id="A0A7R8ZHY2"/>
<evidence type="ECO:0000313" key="2">
    <source>
        <dbReference type="EMBL" id="CAD7225045.1"/>
    </source>
</evidence>
<dbReference type="GO" id="GO:0016011">
    <property type="term" value="C:dystroglycan complex"/>
    <property type="evidence" value="ECO:0007669"/>
    <property type="project" value="TreeGrafter"/>
</dbReference>
<feature type="compositionally biased region" description="Pro residues" evidence="1">
    <location>
        <begin position="1"/>
        <end position="10"/>
    </location>
</feature>
<dbReference type="GO" id="GO:0005509">
    <property type="term" value="F:calcium ion binding"/>
    <property type="evidence" value="ECO:0007669"/>
    <property type="project" value="InterPro"/>
</dbReference>
<dbReference type="GO" id="GO:0002009">
    <property type="term" value="P:morphogenesis of an epithelium"/>
    <property type="evidence" value="ECO:0007669"/>
    <property type="project" value="TreeGrafter"/>
</dbReference>
<dbReference type="Gene3D" id="2.60.40.10">
    <property type="entry name" value="Immunoglobulins"/>
    <property type="match status" value="1"/>
</dbReference>